<dbReference type="AlphaFoldDB" id="A0A1I4A2R1"/>
<dbReference type="OrthoDB" id="2168536at2"/>
<evidence type="ECO:0000313" key="1">
    <source>
        <dbReference type="EMBL" id="SFK50049.1"/>
    </source>
</evidence>
<dbReference type="RefSeq" id="WP_091898258.1">
    <property type="nucleotide sequence ID" value="NZ_FOSJ01000042.1"/>
</dbReference>
<proteinExistence type="predicted"/>
<accession>A0A1I4A2R1</accession>
<keyword evidence="2" id="KW-1185">Reference proteome</keyword>
<dbReference type="Proteomes" id="UP000199589">
    <property type="component" value="Unassembled WGS sequence"/>
</dbReference>
<protein>
    <recommendedName>
        <fullName evidence="3">DUF2969 domain-containing protein</fullName>
    </recommendedName>
</protein>
<gene>
    <name evidence="1" type="ORF">SAMN04488569_10424</name>
</gene>
<dbReference type="EMBL" id="FOSJ01000042">
    <property type="protein sequence ID" value="SFK50049.1"/>
    <property type="molecule type" value="Genomic_DNA"/>
</dbReference>
<organism evidence="1 2">
    <name type="scientific">Marinilactibacillus piezotolerans</name>
    <dbReference type="NCBI Taxonomy" id="258723"/>
    <lineage>
        <taxon>Bacteria</taxon>
        <taxon>Bacillati</taxon>
        <taxon>Bacillota</taxon>
        <taxon>Bacilli</taxon>
        <taxon>Lactobacillales</taxon>
        <taxon>Carnobacteriaceae</taxon>
        <taxon>Marinilactibacillus</taxon>
    </lineage>
</organism>
<sequence length="76" mass="8688">MANRNKNIEVEIKETANQSESLTELEVLVKNKVIGTVRQPLDEQVTVLYKAEKEMTAKTIDEGIQMIIAEYNLHDQ</sequence>
<evidence type="ECO:0000313" key="2">
    <source>
        <dbReference type="Proteomes" id="UP000199589"/>
    </source>
</evidence>
<dbReference type="InterPro" id="IPR021351">
    <property type="entry name" value="DUF2969"/>
</dbReference>
<dbReference type="Pfam" id="PF11184">
    <property type="entry name" value="DUF2969"/>
    <property type="match status" value="1"/>
</dbReference>
<evidence type="ECO:0008006" key="3">
    <source>
        <dbReference type="Google" id="ProtNLM"/>
    </source>
</evidence>
<reference evidence="2" key="1">
    <citation type="submission" date="2016-10" db="EMBL/GenBank/DDBJ databases">
        <authorList>
            <person name="Varghese N."/>
            <person name="Submissions S."/>
        </authorList>
    </citation>
    <scope>NUCLEOTIDE SEQUENCE [LARGE SCALE GENOMIC DNA]</scope>
    <source>
        <strain evidence="2">DSM 16108</strain>
    </source>
</reference>
<name>A0A1I4A2R1_9LACT</name>